<keyword evidence="2" id="KW-1185">Reference proteome</keyword>
<name>A0AAV2AW85_9ARAC</name>
<proteinExistence type="predicted"/>
<comment type="caution">
    <text evidence="1">The sequence shown here is derived from an EMBL/GenBank/DDBJ whole genome shotgun (WGS) entry which is preliminary data.</text>
</comment>
<evidence type="ECO:0000313" key="1">
    <source>
        <dbReference type="EMBL" id="CAL1288323.1"/>
    </source>
</evidence>
<dbReference type="EMBL" id="CAXIEN010000229">
    <property type="protein sequence ID" value="CAL1288323.1"/>
    <property type="molecule type" value="Genomic_DNA"/>
</dbReference>
<organism evidence="1 2">
    <name type="scientific">Larinioides sclopetarius</name>
    <dbReference type="NCBI Taxonomy" id="280406"/>
    <lineage>
        <taxon>Eukaryota</taxon>
        <taxon>Metazoa</taxon>
        <taxon>Ecdysozoa</taxon>
        <taxon>Arthropoda</taxon>
        <taxon>Chelicerata</taxon>
        <taxon>Arachnida</taxon>
        <taxon>Araneae</taxon>
        <taxon>Araneomorphae</taxon>
        <taxon>Entelegynae</taxon>
        <taxon>Araneoidea</taxon>
        <taxon>Araneidae</taxon>
        <taxon>Larinioides</taxon>
    </lineage>
</organism>
<protein>
    <submittedName>
        <fullName evidence="1">Uncharacterized protein</fullName>
    </submittedName>
</protein>
<accession>A0AAV2AW85</accession>
<feature type="non-terminal residue" evidence="1">
    <location>
        <position position="133"/>
    </location>
</feature>
<dbReference type="Proteomes" id="UP001497382">
    <property type="component" value="Unassembled WGS sequence"/>
</dbReference>
<gene>
    <name evidence="1" type="ORF">LARSCL_LOCUS15282</name>
</gene>
<sequence length="133" mass="15272">MTRFYFFNFNVETGSSMDNRLKRFTRDLHFGTEELKSFLPDSITTDAFATANTNSPVLQMYRTLSQGLFGCPTRKAGRWSILLDRIRKHRHVSWVEGRFLKIQGSNCVQTVTKDLEPNASAELLLCLNLGMVF</sequence>
<evidence type="ECO:0000313" key="2">
    <source>
        <dbReference type="Proteomes" id="UP001497382"/>
    </source>
</evidence>
<dbReference type="AlphaFoldDB" id="A0AAV2AW85"/>
<reference evidence="1 2" key="1">
    <citation type="submission" date="2024-04" db="EMBL/GenBank/DDBJ databases">
        <authorList>
            <person name="Rising A."/>
            <person name="Reimegard J."/>
            <person name="Sonavane S."/>
            <person name="Akerstrom W."/>
            <person name="Nylinder S."/>
            <person name="Hedman E."/>
            <person name="Kallberg Y."/>
        </authorList>
    </citation>
    <scope>NUCLEOTIDE SEQUENCE [LARGE SCALE GENOMIC DNA]</scope>
</reference>